<name>A0ABS4D1E9_9BACI</name>
<proteinExistence type="predicted"/>
<feature type="region of interest" description="Disordered" evidence="1">
    <location>
        <begin position="1"/>
        <end position="100"/>
    </location>
</feature>
<accession>A0ABS4D1E9</accession>
<protein>
    <submittedName>
        <fullName evidence="2">Uncharacterized protein</fullName>
    </submittedName>
</protein>
<evidence type="ECO:0000313" key="3">
    <source>
        <dbReference type="Proteomes" id="UP000674416"/>
    </source>
</evidence>
<sequence length="100" mass="11480">MFSKIKRRKRAREKSINGVLKDKKKGKIQRKVHHQGSEGQKEGKDPEKKSINGVLKDKKEGKTQRKVHHRGSEGQKEGKEPEKNLHKNSEGFFNAQHGCL</sequence>
<reference evidence="2 3" key="1">
    <citation type="submission" date="2021-01" db="EMBL/GenBank/DDBJ databases">
        <title>Genomic Encyclopedia of Type Strains, Phase IV (KMG-IV): sequencing the most valuable type-strain genomes for metagenomic binning, comparative biology and taxonomic classification.</title>
        <authorList>
            <person name="Goeker M."/>
        </authorList>
    </citation>
    <scope>NUCLEOTIDE SEQUENCE [LARGE SCALE GENOMIC DNA]</scope>
    <source>
        <strain evidence="2 3">DSM 103394</strain>
    </source>
</reference>
<feature type="compositionally biased region" description="Basic residues" evidence="1">
    <location>
        <begin position="1"/>
        <end position="12"/>
    </location>
</feature>
<evidence type="ECO:0000256" key="1">
    <source>
        <dbReference type="SAM" id="MobiDB-lite"/>
    </source>
</evidence>
<keyword evidence="3" id="KW-1185">Reference proteome</keyword>
<comment type="caution">
    <text evidence="2">The sequence shown here is derived from an EMBL/GenBank/DDBJ whole genome shotgun (WGS) entry which is preliminary data.</text>
</comment>
<feature type="compositionally biased region" description="Basic residues" evidence="1">
    <location>
        <begin position="22"/>
        <end position="34"/>
    </location>
</feature>
<feature type="compositionally biased region" description="Basic and acidic residues" evidence="1">
    <location>
        <begin position="35"/>
        <end position="63"/>
    </location>
</feature>
<dbReference type="EMBL" id="JAFDST010000005">
    <property type="protein sequence ID" value="MBP1083447.1"/>
    <property type="molecule type" value="Genomic_DNA"/>
</dbReference>
<evidence type="ECO:0000313" key="2">
    <source>
        <dbReference type="EMBL" id="MBP1083447.1"/>
    </source>
</evidence>
<organism evidence="2 3">
    <name type="scientific">Bacillus capparidis</name>
    <dbReference type="NCBI Taxonomy" id="1840411"/>
    <lineage>
        <taxon>Bacteria</taxon>
        <taxon>Bacillati</taxon>
        <taxon>Bacillota</taxon>
        <taxon>Bacilli</taxon>
        <taxon>Bacillales</taxon>
        <taxon>Bacillaceae</taxon>
        <taxon>Bacillus</taxon>
    </lineage>
</organism>
<feature type="compositionally biased region" description="Basic and acidic residues" evidence="1">
    <location>
        <begin position="70"/>
        <end position="89"/>
    </location>
</feature>
<gene>
    <name evidence="2" type="ORF">JOC74_003961</name>
</gene>
<dbReference type="Proteomes" id="UP000674416">
    <property type="component" value="Unassembled WGS sequence"/>
</dbReference>
<dbReference type="RefSeq" id="WP_192841144.1">
    <property type="nucleotide sequence ID" value="NZ_JAFDST010000005.1"/>
</dbReference>